<evidence type="ECO:0000256" key="5">
    <source>
        <dbReference type="PROSITE-ProRule" id="PRU00708"/>
    </source>
</evidence>
<feature type="repeat" description="PPR" evidence="5">
    <location>
        <begin position="977"/>
        <end position="1011"/>
    </location>
</feature>
<dbReference type="Pfam" id="PF14432">
    <property type="entry name" value="DYW_deaminase"/>
    <property type="match status" value="2"/>
</dbReference>
<sequence length="1267" mass="142154">MYRKRVTVAALVTLNSISSIPKASFYSSFNSFVLPNLLQSSKTICLPNNFSTSAERLDFCNETHLDFNHSQVQQHPFTSVHQQNPIYQTPDSGFYRETQQNTNVVNKNKLVGQDRNFSNWYSENPKENYGSNGGDVVSRDLQNSQQAAVVVNNSGNFREFEQNLNTQDRNFSSGYSKNSHGFDGGAANFIDSQQNLANGYSVNQNGAYACGGEFIQNKNECRFQTNGSSICREDDGRFQYNLYESDGGNVEQLDKKKTGHQVKQLNDNGKFHREACLQQNPIGIQGGVGDFLTPTYANSDNELAETCAYEGTIEELDTFFKENKVKEALEVLKILEKKGVTVDLPRYVLLIQACGNIGFLPYAKYVHAHLNRSEGPIHQIYVHNKILEMYSNCGSMCDAHEVFENMPERNLTSWDTMITGLAKNGHGEDAIDLFTQFKQSGLKPDGQMFMGVFLACSVVCDIDEGMLHFESMSNVYGIVPSMEHYTSVVRMLGSIGYLDEAMEFIEKIPFEPTLDVWETLMDLCRLHGNIVLEDQCSMIVKYFDPSHLRDKSKQEASDIARKTQKTKLSNDFRGLNKRADTFLAGDTSHAEKDIIYALLRRLNAHMKEAGYVPATRVALHDVDDESKEEGLLSHSERLAVAHGLLNSPARQPMRIIKNLRVCIDCHNALKLIAKIVGRELIVRDAKRFHHFKDGNGVFREPQAPIAGSKLIVQEISFYNGHAQKPNSEVHESVGVFLNSQQSRANGNSNNQQKESVWNQGTSLGVQGNPNGAYGGNVAGEFVQNRNECQSQENADLYCRAESGRSPQNLNGIYTDFVEESNKNKSGYQGQTIGDMCHRENSVGLQQNPIGLQIGVGGSSTSINAKPDYKLPETCRYAGTIEELDTFCKEKKVKEALELLEILEKKGVTVDLPRYVLLIQACGNIGVLQFAKSVHAHLIRSEGHIQEVYVLNKILEMYSNCGSMCDAHEIFEKMPERNLTSWDTMITGLAKNGHGEDAIDLFTWFKQSGLRPDGQMFMGVFLACSVLCDIDEGMLHFESMSILYGIVPSMEHYTSVVKMLGSIGYLDEAMEFIEKMPVEPNLDIWETLMNLCGVHGNIELEDHCTKIVRYLDPSRLAEKSKEETSYHDNEIQKKSGLGEVPPRMVCEFKAGDKSFPEEKKIYALLKGVSAHMKEAGHLPSTRTVLHDVDEETKEESLLSHSERLAVAHGLIGTAPRQTMRIIKNLRVCVDCHNFLKVISKVVGRTFIVRDAKRFHKFHDGSCTCNDFW</sequence>
<accession>A0A7J6VUA3</accession>
<dbReference type="GO" id="GO:0009451">
    <property type="term" value="P:RNA modification"/>
    <property type="evidence" value="ECO:0007669"/>
    <property type="project" value="InterPro"/>
</dbReference>
<reference evidence="7 8" key="1">
    <citation type="submission" date="2020-06" db="EMBL/GenBank/DDBJ databases">
        <title>Transcriptomic and genomic resources for Thalictrum thalictroides and T. hernandezii: Facilitating candidate gene discovery in an emerging model plant lineage.</title>
        <authorList>
            <person name="Arias T."/>
            <person name="Riano-Pachon D.M."/>
            <person name="Di Stilio V.S."/>
        </authorList>
    </citation>
    <scope>NUCLEOTIDE SEQUENCE [LARGE SCALE GENOMIC DNA]</scope>
    <source>
        <strain evidence="8">cv. WT478/WT964</strain>
        <tissue evidence="7">Leaves</tissue>
    </source>
</reference>
<evidence type="ECO:0000256" key="2">
    <source>
        <dbReference type="ARBA" id="ARBA00022737"/>
    </source>
</evidence>
<evidence type="ECO:0000256" key="4">
    <source>
        <dbReference type="ARBA" id="ARBA00023128"/>
    </source>
</evidence>
<dbReference type="PANTHER" id="PTHR47926">
    <property type="entry name" value="PENTATRICOPEPTIDE REPEAT-CONTAINING PROTEIN"/>
    <property type="match status" value="1"/>
</dbReference>
<dbReference type="InterPro" id="IPR002885">
    <property type="entry name" value="PPR_rpt"/>
</dbReference>
<dbReference type="InterPro" id="IPR011990">
    <property type="entry name" value="TPR-like_helical_dom_sf"/>
</dbReference>
<dbReference type="OrthoDB" id="185373at2759"/>
<evidence type="ECO:0000256" key="3">
    <source>
        <dbReference type="ARBA" id="ARBA00022946"/>
    </source>
</evidence>
<comment type="caution">
    <text evidence="7">The sequence shown here is derived from an EMBL/GenBank/DDBJ whole genome shotgun (WGS) entry which is preliminary data.</text>
</comment>
<organism evidence="7 8">
    <name type="scientific">Thalictrum thalictroides</name>
    <name type="common">Rue-anemone</name>
    <name type="synonym">Anemone thalictroides</name>
    <dbReference type="NCBI Taxonomy" id="46969"/>
    <lineage>
        <taxon>Eukaryota</taxon>
        <taxon>Viridiplantae</taxon>
        <taxon>Streptophyta</taxon>
        <taxon>Embryophyta</taxon>
        <taxon>Tracheophyta</taxon>
        <taxon>Spermatophyta</taxon>
        <taxon>Magnoliopsida</taxon>
        <taxon>Ranunculales</taxon>
        <taxon>Ranunculaceae</taxon>
        <taxon>Thalictroideae</taxon>
        <taxon>Thalictrum</taxon>
    </lineage>
</organism>
<dbReference type="NCBIfam" id="TIGR00756">
    <property type="entry name" value="PPR"/>
    <property type="match status" value="2"/>
</dbReference>
<dbReference type="PROSITE" id="PS51375">
    <property type="entry name" value="PPR"/>
    <property type="match status" value="2"/>
</dbReference>
<evidence type="ECO:0000313" key="7">
    <source>
        <dbReference type="EMBL" id="KAF5187972.1"/>
    </source>
</evidence>
<proteinExistence type="predicted"/>
<evidence type="ECO:0000256" key="1">
    <source>
        <dbReference type="ARBA" id="ARBA00004173"/>
    </source>
</evidence>
<gene>
    <name evidence="7" type="ORF">FRX31_022446</name>
</gene>
<dbReference type="GO" id="GO:0005739">
    <property type="term" value="C:mitochondrion"/>
    <property type="evidence" value="ECO:0007669"/>
    <property type="project" value="UniProtKB-SubCell"/>
</dbReference>
<name>A0A7J6VUA3_THATH</name>
<dbReference type="GO" id="GO:0008270">
    <property type="term" value="F:zinc ion binding"/>
    <property type="evidence" value="ECO:0007669"/>
    <property type="project" value="InterPro"/>
</dbReference>
<keyword evidence="8" id="KW-1185">Reference proteome</keyword>
<dbReference type="Gene3D" id="1.25.40.10">
    <property type="entry name" value="Tetratricopeptide repeat domain"/>
    <property type="match status" value="2"/>
</dbReference>
<evidence type="ECO:0000313" key="8">
    <source>
        <dbReference type="Proteomes" id="UP000554482"/>
    </source>
</evidence>
<dbReference type="FunFam" id="1.25.40.10:FF:000503">
    <property type="entry name" value="Pentatricopeptide repeat-containing protein, mitochondrial"/>
    <property type="match status" value="2"/>
</dbReference>
<keyword evidence="3" id="KW-0809">Transit peptide</keyword>
<dbReference type="InterPro" id="IPR032867">
    <property type="entry name" value="DYW_dom"/>
</dbReference>
<feature type="domain" description="DYW" evidence="6">
    <location>
        <begin position="610"/>
        <end position="695"/>
    </location>
</feature>
<comment type="subcellular location">
    <subcellularLocation>
        <location evidence="1">Mitochondrion</location>
    </subcellularLocation>
</comment>
<evidence type="ECO:0000259" key="6">
    <source>
        <dbReference type="Pfam" id="PF14432"/>
    </source>
</evidence>
<dbReference type="AlphaFoldDB" id="A0A7J6VUA3"/>
<dbReference type="Proteomes" id="UP000554482">
    <property type="component" value="Unassembled WGS sequence"/>
</dbReference>
<protein>
    <submittedName>
        <fullName evidence="7">Pentatricopeptide repeat-containing protein</fullName>
    </submittedName>
</protein>
<feature type="domain" description="DYW" evidence="6">
    <location>
        <begin position="1175"/>
        <end position="1267"/>
    </location>
</feature>
<dbReference type="EMBL" id="JABWDY010027318">
    <property type="protein sequence ID" value="KAF5187972.1"/>
    <property type="molecule type" value="Genomic_DNA"/>
</dbReference>
<keyword evidence="4" id="KW-0496">Mitochondrion</keyword>
<feature type="repeat" description="PPR" evidence="5">
    <location>
        <begin position="410"/>
        <end position="444"/>
    </location>
</feature>
<dbReference type="Pfam" id="PF01535">
    <property type="entry name" value="PPR"/>
    <property type="match status" value="5"/>
</dbReference>
<keyword evidence="2" id="KW-0677">Repeat</keyword>
<dbReference type="InterPro" id="IPR046960">
    <property type="entry name" value="PPR_At4g14850-like_plant"/>
</dbReference>
<dbReference type="GO" id="GO:0003723">
    <property type="term" value="F:RNA binding"/>
    <property type="evidence" value="ECO:0007669"/>
    <property type="project" value="InterPro"/>
</dbReference>
<dbReference type="PANTHER" id="PTHR47926:SF388">
    <property type="entry name" value="DYW DOMAIN-CONTAINING PROTEIN"/>
    <property type="match status" value="1"/>
</dbReference>